<keyword evidence="3" id="KW-0808">Transferase</keyword>
<evidence type="ECO:0000256" key="1">
    <source>
        <dbReference type="ARBA" id="ARBA00004651"/>
    </source>
</evidence>
<sequence length="423" mass="45610">MMRRLRTAHLGSSASRLTQRLDMLLTPQRVRVYPLILFLGFGIALVISWFVASGRLPLPDFAARWTAGRMLLDGADDLYSPAAQARVQTQLLGATSLSWFVSPPFVAVMFVPFALLPYPVACVVWTLISAAALALALRISLAILPSGDRPRALVIAVPMVGSYPVLELLGGGQDSSLVLLFVVASLRWLANGRAVSAGLVFALGLMKPQLIFMAPIALLLLRQWRAIGSFLIGAVVLVAIGIAAVGLPQNLAWLDISTSPLYAEAVQRGQAWKSVSVPGWLLSALPPDVGHWGELLAYAAGVVLVLVSIASLSRGRPSASQLWAFAGLTTAIASPHFMVYDLVLIFPAVLVLMEHLWSADTRVLLAAAFVLLWLVAPLHVLTTSLPWPLTLIGAPWTAGVLLTLWIRFRRHCVGERPPLQQTV</sequence>
<dbReference type="AlphaFoldDB" id="A0A543PMC5"/>
<comment type="similarity">
    <text evidence="7">Belongs to the glycosyltransferase 87 family.</text>
</comment>
<accession>A0A543PMC5</accession>
<evidence type="ECO:0000256" key="5">
    <source>
        <dbReference type="ARBA" id="ARBA00022989"/>
    </source>
</evidence>
<keyword evidence="2" id="KW-1003">Cell membrane</keyword>
<feature type="transmembrane region" description="Helical" evidence="8">
    <location>
        <begin position="387"/>
        <end position="406"/>
    </location>
</feature>
<keyword evidence="5 8" id="KW-1133">Transmembrane helix</keyword>
<feature type="transmembrane region" description="Helical" evidence="8">
    <location>
        <begin position="32"/>
        <end position="52"/>
    </location>
</feature>
<evidence type="ECO:0000256" key="8">
    <source>
        <dbReference type="SAM" id="Phobius"/>
    </source>
</evidence>
<evidence type="ECO:0000256" key="7">
    <source>
        <dbReference type="ARBA" id="ARBA00024033"/>
    </source>
</evidence>
<evidence type="ECO:0000313" key="10">
    <source>
        <dbReference type="Proteomes" id="UP000320085"/>
    </source>
</evidence>
<dbReference type="InterPro" id="IPR018584">
    <property type="entry name" value="GT87"/>
</dbReference>
<feature type="transmembrane region" description="Helical" evidence="8">
    <location>
        <begin position="295"/>
        <end position="313"/>
    </location>
</feature>
<dbReference type="RefSeq" id="WP_141824479.1">
    <property type="nucleotide sequence ID" value="NZ_BAAAQC010000011.1"/>
</dbReference>
<name>A0A543PMC5_9MICO</name>
<gene>
    <name evidence="9" type="ORF">FHX52_4468</name>
</gene>
<organism evidence="9 10">
    <name type="scientific">Humibacillus xanthopallidus</name>
    <dbReference type="NCBI Taxonomy" id="412689"/>
    <lineage>
        <taxon>Bacteria</taxon>
        <taxon>Bacillati</taxon>
        <taxon>Actinomycetota</taxon>
        <taxon>Actinomycetes</taxon>
        <taxon>Micrococcales</taxon>
        <taxon>Intrasporangiaceae</taxon>
        <taxon>Humibacillus</taxon>
    </lineage>
</organism>
<dbReference type="Pfam" id="PF09594">
    <property type="entry name" value="GT87"/>
    <property type="match status" value="1"/>
</dbReference>
<evidence type="ECO:0000256" key="2">
    <source>
        <dbReference type="ARBA" id="ARBA00022475"/>
    </source>
</evidence>
<evidence type="ECO:0000256" key="6">
    <source>
        <dbReference type="ARBA" id="ARBA00023136"/>
    </source>
</evidence>
<comment type="caution">
    <text evidence="9">The sequence shown here is derived from an EMBL/GenBank/DDBJ whole genome shotgun (WGS) entry which is preliminary data.</text>
</comment>
<evidence type="ECO:0000256" key="4">
    <source>
        <dbReference type="ARBA" id="ARBA00022692"/>
    </source>
</evidence>
<keyword evidence="4 8" id="KW-0812">Transmembrane</keyword>
<dbReference type="GO" id="GO:0016758">
    <property type="term" value="F:hexosyltransferase activity"/>
    <property type="evidence" value="ECO:0007669"/>
    <property type="project" value="InterPro"/>
</dbReference>
<keyword evidence="6 8" id="KW-0472">Membrane</keyword>
<comment type="subcellular location">
    <subcellularLocation>
        <location evidence="1">Cell membrane</location>
        <topology evidence="1">Multi-pass membrane protein</topology>
    </subcellularLocation>
</comment>
<feature type="transmembrane region" description="Helical" evidence="8">
    <location>
        <begin position="227"/>
        <end position="247"/>
    </location>
</feature>
<dbReference type="Proteomes" id="UP000320085">
    <property type="component" value="Unassembled WGS sequence"/>
</dbReference>
<feature type="transmembrane region" description="Helical" evidence="8">
    <location>
        <begin position="363"/>
        <end position="381"/>
    </location>
</feature>
<feature type="transmembrane region" description="Helical" evidence="8">
    <location>
        <begin position="198"/>
        <end position="221"/>
    </location>
</feature>
<dbReference type="EMBL" id="VFQF01000003">
    <property type="protein sequence ID" value="TQN45232.1"/>
    <property type="molecule type" value="Genomic_DNA"/>
</dbReference>
<evidence type="ECO:0000313" key="9">
    <source>
        <dbReference type="EMBL" id="TQN45232.1"/>
    </source>
</evidence>
<evidence type="ECO:0000256" key="3">
    <source>
        <dbReference type="ARBA" id="ARBA00022679"/>
    </source>
</evidence>
<feature type="transmembrane region" description="Helical" evidence="8">
    <location>
        <begin position="123"/>
        <end position="145"/>
    </location>
</feature>
<proteinExistence type="inferred from homology"/>
<dbReference type="OrthoDB" id="4926841at2"/>
<protein>
    <submittedName>
        <fullName evidence="9">Uncharacterized protein DUF2029</fullName>
    </submittedName>
</protein>
<reference evidence="9 10" key="1">
    <citation type="submission" date="2019-06" db="EMBL/GenBank/DDBJ databases">
        <title>Sequencing the genomes of 1000 actinobacteria strains.</title>
        <authorList>
            <person name="Klenk H.-P."/>
        </authorList>
    </citation>
    <scope>NUCLEOTIDE SEQUENCE [LARGE SCALE GENOMIC DNA]</scope>
    <source>
        <strain evidence="9 10">DSM 21776</strain>
    </source>
</reference>
<dbReference type="GO" id="GO:0005886">
    <property type="term" value="C:plasma membrane"/>
    <property type="evidence" value="ECO:0007669"/>
    <property type="project" value="UniProtKB-SubCell"/>
</dbReference>